<proteinExistence type="predicted"/>
<organism evidence="2 3">
    <name type="scientific">Neonectria punicea</name>
    <dbReference type="NCBI Taxonomy" id="979145"/>
    <lineage>
        <taxon>Eukaryota</taxon>
        <taxon>Fungi</taxon>
        <taxon>Dikarya</taxon>
        <taxon>Ascomycota</taxon>
        <taxon>Pezizomycotina</taxon>
        <taxon>Sordariomycetes</taxon>
        <taxon>Hypocreomycetidae</taxon>
        <taxon>Hypocreales</taxon>
        <taxon>Nectriaceae</taxon>
        <taxon>Neonectria</taxon>
    </lineage>
</organism>
<dbReference type="PANTHER" id="PTHR35179">
    <property type="entry name" value="PROTEIN CBG02620"/>
    <property type="match status" value="1"/>
</dbReference>
<keyword evidence="3" id="KW-1185">Reference proteome</keyword>
<feature type="transmembrane region" description="Helical" evidence="1">
    <location>
        <begin position="130"/>
        <end position="148"/>
    </location>
</feature>
<feature type="transmembrane region" description="Helical" evidence="1">
    <location>
        <begin position="237"/>
        <end position="257"/>
    </location>
</feature>
<feature type="transmembrane region" description="Helical" evidence="1">
    <location>
        <begin position="206"/>
        <end position="225"/>
    </location>
</feature>
<protein>
    <submittedName>
        <fullName evidence="2">Uncharacterized protein</fullName>
    </submittedName>
</protein>
<evidence type="ECO:0000256" key="1">
    <source>
        <dbReference type="SAM" id="Phobius"/>
    </source>
</evidence>
<dbReference type="PANTHER" id="PTHR35179:SF1">
    <property type="entry name" value="INTEGRAL MEMBRANE PROTEIN"/>
    <property type="match status" value="1"/>
</dbReference>
<feature type="transmembrane region" description="Helical" evidence="1">
    <location>
        <begin position="168"/>
        <end position="186"/>
    </location>
</feature>
<keyword evidence="1" id="KW-1133">Transmembrane helix</keyword>
<gene>
    <name evidence="2" type="ORF">QQX98_008207</name>
</gene>
<feature type="transmembrane region" description="Helical" evidence="1">
    <location>
        <begin position="86"/>
        <end position="110"/>
    </location>
</feature>
<feature type="transmembrane region" description="Helical" evidence="1">
    <location>
        <begin position="20"/>
        <end position="42"/>
    </location>
</feature>
<dbReference type="EMBL" id="JAZAVJ010000145">
    <property type="protein sequence ID" value="KAK7409612.1"/>
    <property type="molecule type" value="Genomic_DNA"/>
</dbReference>
<reference evidence="2 3" key="1">
    <citation type="journal article" date="2025" name="Microbiol. Resour. Announc.">
        <title>Draft genome sequences for Neonectria magnoliae and Neonectria punicea, canker pathogens of Liriodendron tulipifera and Acer saccharum in West Virginia.</title>
        <authorList>
            <person name="Petronek H.M."/>
            <person name="Kasson M.T."/>
            <person name="Metheny A.M."/>
            <person name="Stauder C.M."/>
            <person name="Lovett B."/>
            <person name="Lynch S.C."/>
            <person name="Garnas J.R."/>
            <person name="Kasson L.R."/>
            <person name="Stajich J.E."/>
        </authorList>
    </citation>
    <scope>NUCLEOTIDE SEQUENCE [LARGE SCALE GENOMIC DNA]</scope>
    <source>
        <strain evidence="2 3">NRRL 64653</strain>
    </source>
</reference>
<keyword evidence="1" id="KW-0812">Transmembrane</keyword>
<sequence length="345" mass="39059">MTGFLIPPWYKNEVPAESEMNIASIIFGFSLGTAIFAASMALSQTIAAYKRGRIYSAYIIMCWLEWIGCNCMGLVTYIWLKGIVEPSFWIFFFIIVFWSMQIQFILQIIINRISLLLVNKTRINRIKWGVALIVSLINLSGFCIWVPARLQISHLYEEINIIWDRTEKAIFLIVDLGLNLYFIYLVRSRLIAYGLSKYNKLFHFNVLMVFVSVTLDCVLMGATFLPSPVVYVQFHQLTYLLKLYIEMNVASLLGHIVRGGKDQAAGRGSGGRYGPKSHEETNVRMATLITANRTGHVRLDDDSTKGSYPGGAQWGIHKHVKTEVVFTGADDLEASEASSETRVLK</sequence>
<comment type="caution">
    <text evidence="2">The sequence shown here is derived from an EMBL/GenBank/DDBJ whole genome shotgun (WGS) entry which is preliminary data.</text>
</comment>
<name>A0ABR1GVQ2_9HYPO</name>
<keyword evidence="1" id="KW-0472">Membrane</keyword>
<evidence type="ECO:0000313" key="2">
    <source>
        <dbReference type="EMBL" id="KAK7409612.1"/>
    </source>
</evidence>
<accession>A0ABR1GVQ2</accession>
<evidence type="ECO:0000313" key="3">
    <source>
        <dbReference type="Proteomes" id="UP001498476"/>
    </source>
</evidence>
<dbReference type="Proteomes" id="UP001498476">
    <property type="component" value="Unassembled WGS sequence"/>
</dbReference>
<feature type="transmembrane region" description="Helical" evidence="1">
    <location>
        <begin position="54"/>
        <end position="80"/>
    </location>
</feature>